<accession>A0A7V2AWC8</accession>
<gene>
    <name evidence="8" type="ORF">ENO08_08440</name>
</gene>
<dbReference type="EMBL" id="DSEC01000606">
    <property type="protein sequence ID" value="HER44472.1"/>
    <property type="molecule type" value="Genomic_DNA"/>
</dbReference>
<dbReference type="GO" id="GO:0016788">
    <property type="term" value="F:hydrolase activity, acting on ester bonds"/>
    <property type="evidence" value="ECO:0007669"/>
    <property type="project" value="InterPro"/>
</dbReference>
<dbReference type="AlphaFoldDB" id="A0A7V2AWC8"/>
<name>A0A7V2AWC8_UNCEI</name>
<sequence length="259" mass="28494">PYLPPVPHRGERNEPAYVRLVAERLAEALEAGVEDIERSTLANYRRIFHGDPGGEAVVAYPLKGNLYVNVTGACTNDCVFCPRNSVGRHIFGHDLGLASDPTAAEMAAAVRRLARDGSYGEIVFCGFGEPTCRLNEVLEAARALADLGLPRRLDTNGQGNLVHRRDIVPELEEVFERISISLNAPDRAGYERFCRPDFGGRAFDAVLDFIRRAAASRMECTVTAVDYDGVDIEACRKLVEPIDGAAFRVRTYRVTGAKR</sequence>
<comment type="caution">
    <text evidence="8">The sequence shown here is derived from an EMBL/GenBank/DDBJ whole genome shotgun (WGS) entry which is preliminary data.</text>
</comment>
<dbReference type="InterPro" id="IPR032466">
    <property type="entry name" value="Metal_Hydrolase"/>
</dbReference>
<dbReference type="Pfam" id="PF04055">
    <property type="entry name" value="Radical_SAM"/>
    <property type="match status" value="1"/>
</dbReference>
<dbReference type="GO" id="GO:0046872">
    <property type="term" value="F:metal ion binding"/>
    <property type="evidence" value="ECO:0007669"/>
    <property type="project" value="UniProtKB-KW"/>
</dbReference>
<dbReference type="Proteomes" id="UP000886069">
    <property type="component" value="Unassembled WGS sequence"/>
</dbReference>
<dbReference type="PANTHER" id="PTHR43787:SF3">
    <property type="entry name" value="ARYLSULFATASE REGULATORY PROTEIN"/>
    <property type="match status" value="1"/>
</dbReference>
<dbReference type="Gene3D" id="3.20.20.140">
    <property type="entry name" value="Metal-dependent hydrolases"/>
    <property type="match status" value="1"/>
</dbReference>
<feature type="non-terminal residue" evidence="8">
    <location>
        <position position="1"/>
    </location>
</feature>
<organism evidence="8">
    <name type="scientific">Eiseniibacteriota bacterium</name>
    <dbReference type="NCBI Taxonomy" id="2212470"/>
    <lineage>
        <taxon>Bacteria</taxon>
        <taxon>Candidatus Eiseniibacteriota</taxon>
    </lineage>
</organism>
<dbReference type="GO" id="GO:0051539">
    <property type="term" value="F:4 iron, 4 sulfur cluster binding"/>
    <property type="evidence" value="ECO:0007669"/>
    <property type="project" value="UniProtKB-KW"/>
</dbReference>
<feature type="domain" description="Radical SAM core" evidence="7">
    <location>
        <begin position="60"/>
        <end position="259"/>
    </location>
</feature>
<dbReference type="InterPro" id="IPR007197">
    <property type="entry name" value="rSAM"/>
</dbReference>
<keyword evidence="3" id="KW-0949">S-adenosyl-L-methionine</keyword>
<dbReference type="CDD" id="cd01335">
    <property type="entry name" value="Radical_SAM"/>
    <property type="match status" value="1"/>
</dbReference>
<dbReference type="SUPFAM" id="SSF102114">
    <property type="entry name" value="Radical SAM enzymes"/>
    <property type="match status" value="1"/>
</dbReference>
<evidence type="ECO:0000256" key="2">
    <source>
        <dbReference type="ARBA" id="ARBA00022485"/>
    </source>
</evidence>
<evidence type="ECO:0000256" key="1">
    <source>
        <dbReference type="ARBA" id="ARBA00001966"/>
    </source>
</evidence>
<dbReference type="Pfam" id="PF01026">
    <property type="entry name" value="TatD_DNase"/>
    <property type="match status" value="1"/>
</dbReference>
<evidence type="ECO:0000313" key="8">
    <source>
        <dbReference type="EMBL" id="HER44472.1"/>
    </source>
</evidence>
<dbReference type="InterPro" id="IPR013785">
    <property type="entry name" value="Aldolase_TIM"/>
</dbReference>
<evidence type="ECO:0000256" key="3">
    <source>
        <dbReference type="ARBA" id="ARBA00022691"/>
    </source>
</evidence>
<proteinExistence type="predicted"/>
<keyword evidence="2" id="KW-0004">4Fe-4S</keyword>
<protein>
    <submittedName>
        <fullName evidence="8">Radical SAM protein</fullName>
    </submittedName>
</protein>
<reference evidence="8" key="1">
    <citation type="journal article" date="2020" name="mSystems">
        <title>Genome- and Community-Level Interaction Insights into Carbon Utilization and Element Cycling Functions of Hydrothermarchaeota in Hydrothermal Sediment.</title>
        <authorList>
            <person name="Zhou Z."/>
            <person name="Liu Y."/>
            <person name="Xu W."/>
            <person name="Pan J."/>
            <person name="Luo Z.H."/>
            <person name="Li M."/>
        </authorList>
    </citation>
    <scope>NUCLEOTIDE SEQUENCE [LARGE SCALE GENOMIC DNA]</scope>
    <source>
        <strain evidence="8">SpSt-1233</strain>
    </source>
</reference>
<dbReference type="NCBIfam" id="TIGR04038">
    <property type="entry name" value="tatD_link_rSAM"/>
    <property type="match status" value="1"/>
</dbReference>
<dbReference type="Gene3D" id="3.20.20.70">
    <property type="entry name" value="Aldolase class I"/>
    <property type="match status" value="1"/>
</dbReference>
<keyword evidence="6" id="KW-0411">Iron-sulfur</keyword>
<dbReference type="PROSITE" id="PS51918">
    <property type="entry name" value="RADICAL_SAM"/>
    <property type="match status" value="1"/>
</dbReference>
<evidence type="ECO:0000256" key="5">
    <source>
        <dbReference type="ARBA" id="ARBA00023004"/>
    </source>
</evidence>
<evidence type="ECO:0000256" key="4">
    <source>
        <dbReference type="ARBA" id="ARBA00022723"/>
    </source>
</evidence>
<dbReference type="InterPro" id="IPR023821">
    <property type="entry name" value="rSAM_TatD-assoc"/>
</dbReference>
<comment type="cofactor">
    <cofactor evidence="1">
        <name>[4Fe-4S] cluster</name>
        <dbReference type="ChEBI" id="CHEBI:49883"/>
    </cofactor>
</comment>
<evidence type="ECO:0000256" key="6">
    <source>
        <dbReference type="ARBA" id="ARBA00023014"/>
    </source>
</evidence>
<evidence type="ECO:0000259" key="7">
    <source>
        <dbReference type="PROSITE" id="PS51918"/>
    </source>
</evidence>
<keyword evidence="4" id="KW-0479">Metal-binding</keyword>
<dbReference type="PANTHER" id="PTHR43787">
    <property type="entry name" value="FEMO COFACTOR BIOSYNTHESIS PROTEIN NIFB-RELATED"/>
    <property type="match status" value="1"/>
</dbReference>
<dbReference type="SUPFAM" id="SSF51556">
    <property type="entry name" value="Metallo-dependent hydrolases"/>
    <property type="match status" value="1"/>
</dbReference>
<dbReference type="SFLD" id="SFLDS00029">
    <property type="entry name" value="Radical_SAM"/>
    <property type="match status" value="1"/>
</dbReference>
<dbReference type="InterPro" id="IPR058240">
    <property type="entry name" value="rSAM_sf"/>
</dbReference>
<keyword evidence="5" id="KW-0408">Iron</keyword>
<dbReference type="InterPro" id="IPR001130">
    <property type="entry name" value="TatD-like"/>
</dbReference>